<evidence type="ECO:0000259" key="2">
    <source>
        <dbReference type="PROSITE" id="PS50240"/>
    </source>
</evidence>
<dbReference type="OrthoDB" id="6380398at2759"/>
<sequence length="435" mass="47829">MAVPKAAGGQVSLRLYSTILLSFFIMYSMFLLSARSVNAQTMSGTIDALPANCATAPNLAEADDASLNDLTTIATASALSKTQTQENLGPTILNYYSPAIARIFAADGPYARDLDCTGAFLSRELVLTAAHCVTDETGGTLSKDNLRVSAFSASEQSSTSVFKVAHIVVHEDYNRSENLNDIALVHLDRSHLGLRGENMPCLYGFHKKPEKYCNDTQIGDDMYDNRSDDEIAEKSSPFMVSDWGTSELPHSLAGKSSRTPTLNLYVQRRQVVNCRAYPRYQSVFKANQISRSIICTVPSRQRSDPCLGKSGCLLWIQPPDDPQVFKLAGFRSFSYTKDGRSVHDCSNESLINVYTRLDYYFSWLRQHARLSEVEMVSGRRSFSPEEGDDLQDEKGAAATLHPHGAGYTSPWLTVRLVPTLLSTALAVLSFAASPQ</sequence>
<dbReference type="PROSITE" id="PS50240">
    <property type="entry name" value="TRYPSIN_DOM"/>
    <property type="match status" value="1"/>
</dbReference>
<dbReference type="GO" id="GO:0006508">
    <property type="term" value="P:proteolysis"/>
    <property type="evidence" value="ECO:0007669"/>
    <property type="project" value="InterPro"/>
</dbReference>
<protein>
    <recommendedName>
        <fullName evidence="2">Peptidase S1 domain-containing protein</fullName>
    </recommendedName>
</protein>
<organism evidence="3 4">
    <name type="scientific">Tieghemiomyces parasiticus</name>
    <dbReference type="NCBI Taxonomy" id="78921"/>
    <lineage>
        <taxon>Eukaryota</taxon>
        <taxon>Fungi</taxon>
        <taxon>Fungi incertae sedis</taxon>
        <taxon>Zoopagomycota</taxon>
        <taxon>Kickxellomycotina</taxon>
        <taxon>Dimargaritomycetes</taxon>
        <taxon>Dimargaritales</taxon>
        <taxon>Dimargaritaceae</taxon>
        <taxon>Tieghemiomyces</taxon>
    </lineage>
</organism>
<name>A0A9W8DJ60_9FUNG</name>
<dbReference type="PANTHER" id="PTHR24260">
    <property type="match status" value="1"/>
</dbReference>
<dbReference type="InterPro" id="IPR009003">
    <property type="entry name" value="Peptidase_S1_PA"/>
</dbReference>
<keyword evidence="4" id="KW-1185">Reference proteome</keyword>
<dbReference type="InterPro" id="IPR051333">
    <property type="entry name" value="CLIP_Serine_Protease"/>
</dbReference>
<keyword evidence="1" id="KW-1133">Transmembrane helix</keyword>
<dbReference type="PROSITE" id="PS00134">
    <property type="entry name" value="TRYPSIN_HIS"/>
    <property type="match status" value="1"/>
</dbReference>
<dbReference type="PANTHER" id="PTHR24260:SF145">
    <property type="entry name" value="FI17609P1-RELATED"/>
    <property type="match status" value="1"/>
</dbReference>
<keyword evidence="1" id="KW-0472">Membrane</keyword>
<dbReference type="SMART" id="SM00020">
    <property type="entry name" value="Tryp_SPc"/>
    <property type="match status" value="1"/>
</dbReference>
<proteinExistence type="predicted"/>
<keyword evidence="1" id="KW-0812">Transmembrane</keyword>
<dbReference type="InterPro" id="IPR018114">
    <property type="entry name" value="TRYPSIN_HIS"/>
</dbReference>
<dbReference type="EMBL" id="JANBPT010000879">
    <property type="protein sequence ID" value="KAJ1911929.1"/>
    <property type="molecule type" value="Genomic_DNA"/>
</dbReference>
<dbReference type="Pfam" id="PF00089">
    <property type="entry name" value="Trypsin"/>
    <property type="match status" value="1"/>
</dbReference>
<dbReference type="SUPFAM" id="SSF50494">
    <property type="entry name" value="Trypsin-like serine proteases"/>
    <property type="match status" value="1"/>
</dbReference>
<gene>
    <name evidence="3" type="ORF">IWQ60_009903</name>
</gene>
<dbReference type="Gene3D" id="2.40.10.10">
    <property type="entry name" value="Trypsin-like serine proteases"/>
    <property type="match status" value="1"/>
</dbReference>
<dbReference type="AlphaFoldDB" id="A0A9W8DJ60"/>
<dbReference type="InterPro" id="IPR043504">
    <property type="entry name" value="Peptidase_S1_PA_chymotrypsin"/>
</dbReference>
<feature type="domain" description="Peptidase S1" evidence="2">
    <location>
        <begin position="92"/>
        <end position="369"/>
    </location>
</feature>
<feature type="transmembrane region" description="Helical" evidence="1">
    <location>
        <begin position="15"/>
        <end position="34"/>
    </location>
</feature>
<evidence type="ECO:0000256" key="1">
    <source>
        <dbReference type="SAM" id="Phobius"/>
    </source>
</evidence>
<evidence type="ECO:0000313" key="3">
    <source>
        <dbReference type="EMBL" id="KAJ1911929.1"/>
    </source>
</evidence>
<dbReference type="GO" id="GO:0004252">
    <property type="term" value="F:serine-type endopeptidase activity"/>
    <property type="evidence" value="ECO:0007669"/>
    <property type="project" value="InterPro"/>
</dbReference>
<dbReference type="Proteomes" id="UP001150569">
    <property type="component" value="Unassembled WGS sequence"/>
</dbReference>
<dbReference type="InterPro" id="IPR001254">
    <property type="entry name" value="Trypsin_dom"/>
</dbReference>
<evidence type="ECO:0000313" key="4">
    <source>
        <dbReference type="Proteomes" id="UP001150569"/>
    </source>
</evidence>
<accession>A0A9W8DJ60</accession>
<reference evidence="3" key="1">
    <citation type="submission" date="2022-07" db="EMBL/GenBank/DDBJ databases">
        <title>Phylogenomic reconstructions and comparative analyses of Kickxellomycotina fungi.</title>
        <authorList>
            <person name="Reynolds N.K."/>
            <person name="Stajich J.E."/>
            <person name="Barry K."/>
            <person name="Grigoriev I.V."/>
            <person name="Crous P."/>
            <person name="Smith M.E."/>
        </authorList>
    </citation>
    <scope>NUCLEOTIDE SEQUENCE</scope>
    <source>
        <strain evidence="3">RSA 861</strain>
    </source>
</reference>
<comment type="caution">
    <text evidence="3">The sequence shown here is derived from an EMBL/GenBank/DDBJ whole genome shotgun (WGS) entry which is preliminary data.</text>
</comment>